<keyword evidence="4" id="KW-1185">Reference proteome</keyword>
<dbReference type="EMBL" id="LNIZ01000001">
    <property type="protein sequence ID" value="KTF04851.1"/>
    <property type="molecule type" value="Genomic_DNA"/>
</dbReference>
<dbReference type="PATRIC" id="fig|59561.3.peg.151"/>
<evidence type="ECO:0000313" key="2">
    <source>
        <dbReference type="EMBL" id="KTF04851.1"/>
    </source>
</evidence>
<keyword evidence="1" id="KW-0812">Transmembrane</keyword>
<dbReference type="EMBL" id="JASPDQ010000003">
    <property type="protein sequence ID" value="MDK8601205.1"/>
    <property type="molecule type" value="Genomic_DNA"/>
</dbReference>
<reference evidence="2 4" key="1">
    <citation type="submission" date="2015-11" db="EMBL/GenBank/DDBJ databases">
        <title>Draft Genome Sequence of the Type Strain Trueperella bernardiae LCDC 89-0504T, Isolated from Blood Culture.</title>
        <authorList>
            <person name="Bernier A.-M."/>
            <person name="Bernard K."/>
        </authorList>
    </citation>
    <scope>NUCLEOTIDE SEQUENCE [LARGE SCALE GENOMIC DNA]</scope>
    <source>
        <strain evidence="2 4">LCDC 89-0504</strain>
    </source>
</reference>
<dbReference type="Proteomes" id="UP000054404">
    <property type="component" value="Unassembled WGS sequence"/>
</dbReference>
<organism evidence="2 4">
    <name type="scientific">Trueperella bernardiae</name>
    <dbReference type="NCBI Taxonomy" id="59561"/>
    <lineage>
        <taxon>Bacteria</taxon>
        <taxon>Bacillati</taxon>
        <taxon>Actinomycetota</taxon>
        <taxon>Actinomycetes</taxon>
        <taxon>Actinomycetales</taxon>
        <taxon>Actinomycetaceae</taxon>
        <taxon>Trueperella</taxon>
    </lineage>
</organism>
<proteinExistence type="predicted"/>
<evidence type="ECO:0000313" key="4">
    <source>
        <dbReference type="Proteomes" id="UP000054404"/>
    </source>
</evidence>
<accession>A0A0W1KM71</accession>
<reference evidence="3" key="2">
    <citation type="submission" date="2023-05" db="EMBL/GenBank/DDBJ databases">
        <title>Genomic Catalog of Human Bladder Bacteria.</title>
        <authorList>
            <person name="Du J."/>
        </authorList>
    </citation>
    <scope>NUCLEOTIDE SEQUENCE</scope>
    <source>
        <strain evidence="3">UMB1304A</strain>
    </source>
</reference>
<evidence type="ECO:0000313" key="3">
    <source>
        <dbReference type="EMBL" id="MDK8601205.1"/>
    </source>
</evidence>
<dbReference type="AlphaFoldDB" id="A0A0W1KM71"/>
<dbReference type="Proteomes" id="UP001225576">
    <property type="component" value="Unassembled WGS sequence"/>
</dbReference>
<feature type="transmembrane region" description="Helical" evidence="1">
    <location>
        <begin position="35"/>
        <end position="54"/>
    </location>
</feature>
<name>A0A0W1KM71_9ACTO</name>
<dbReference type="STRING" id="59561.AQZ59_00152"/>
<sequence>MSNDERSEDQTQEPTNKYGLSDEDMATLMRARKRYFALAIVGGIVLAVMGYFAAQNISGGAAAWEAMNVWPL</sequence>
<evidence type="ECO:0000256" key="1">
    <source>
        <dbReference type="SAM" id="Phobius"/>
    </source>
</evidence>
<gene>
    <name evidence="2" type="ORF">AQZ59_00152</name>
    <name evidence="3" type="ORF">QP858_01865</name>
</gene>
<dbReference type="RefSeq" id="WP_062612231.1">
    <property type="nucleotide sequence ID" value="NZ_CALTZF010000004.1"/>
</dbReference>
<keyword evidence="1" id="KW-0472">Membrane</keyword>
<protein>
    <submittedName>
        <fullName evidence="2">Uncharacterized protein</fullName>
    </submittedName>
</protein>
<comment type="caution">
    <text evidence="2">The sequence shown here is derived from an EMBL/GenBank/DDBJ whole genome shotgun (WGS) entry which is preliminary data.</text>
</comment>
<keyword evidence="1" id="KW-1133">Transmembrane helix</keyword>